<dbReference type="InterPro" id="IPR036527">
    <property type="entry name" value="SCP2_sterol-bd_dom_sf"/>
</dbReference>
<evidence type="ECO:0000313" key="1">
    <source>
        <dbReference type="EMBL" id="MBA5775692.1"/>
    </source>
</evidence>
<keyword evidence="2" id="KW-1185">Reference proteome</keyword>
<dbReference type="RefSeq" id="WP_182161387.1">
    <property type="nucleotide sequence ID" value="NZ_JACFXV010000029.1"/>
</dbReference>
<dbReference type="SUPFAM" id="SSF55718">
    <property type="entry name" value="SCP-like"/>
    <property type="match status" value="1"/>
</dbReference>
<dbReference type="EMBL" id="JACFXV010000029">
    <property type="protein sequence ID" value="MBA5775692.1"/>
    <property type="molecule type" value="Genomic_DNA"/>
</dbReference>
<organism evidence="1 2">
    <name type="scientific">Stappia albiluteola</name>
    <dbReference type="NCBI Taxonomy" id="2758565"/>
    <lineage>
        <taxon>Bacteria</taxon>
        <taxon>Pseudomonadati</taxon>
        <taxon>Pseudomonadota</taxon>
        <taxon>Alphaproteobacteria</taxon>
        <taxon>Hyphomicrobiales</taxon>
        <taxon>Stappiaceae</taxon>
        <taxon>Stappia</taxon>
    </lineage>
</organism>
<protein>
    <submittedName>
        <fullName evidence="1">Lipid carrier</fullName>
    </submittedName>
</protein>
<comment type="caution">
    <text evidence="1">The sequence shown here is derived from an EMBL/GenBank/DDBJ whole genome shotgun (WGS) entry which is preliminary data.</text>
</comment>
<dbReference type="AlphaFoldDB" id="A0A839A9R9"/>
<name>A0A839A9R9_9HYPH</name>
<accession>A0A839A9R9</accession>
<evidence type="ECO:0000313" key="2">
    <source>
        <dbReference type="Proteomes" id="UP000541109"/>
    </source>
</evidence>
<dbReference type="Proteomes" id="UP000541109">
    <property type="component" value="Unassembled WGS sequence"/>
</dbReference>
<gene>
    <name evidence="1" type="ORF">H2509_00975</name>
</gene>
<sequence length="184" mass="19845">MVEPVTGELPGLLRRLANPPPLVRELGAMPLGAVLTRAVRDLARRRPEIFSRLNEHRTRSFVIAPTDLGLSFRMVPNGVRATVAVSARGQFEGDVHVRGPILALLGLLDGTLDGDALFFDRTIAVSGRTDALLALRNAIEDAELKPSDLLGLSGGLGRVADFRVPKVLSKLRRMAGMPLDEVTP</sequence>
<reference evidence="1 2" key="1">
    <citation type="submission" date="2020-07" db="EMBL/GenBank/DDBJ databases">
        <title>Stappia sp., F7233, whole genome shotgun sequencing project.</title>
        <authorList>
            <person name="Jiang S."/>
            <person name="Liu Z.W."/>
            <person name="Du Z.J."/>
        </authorList>
    </citation>
    <scope>NUCLEOTIDE SEQUENCE [LARGE SCALE GENOMIC DNA]</scope>
    <source>
        <strain evidence="1 2">F7233</strain>
    </source>
</reference>
<proteinExistence type="predicted"/>